<name>L9VN34_9EURY</name>
<accession>L9VN34</accession>
<keyword evidence="2" id="KW-1185">Reference proteome</keyword>
<gene>
    <name evidence="1" type="ORF">C496_19160</name>
</gene>
<evidence type="ECO:0000313" key="1">
    <source>
        <dbReference type="EMBL" id="ELY37658.1"/>
    </source>
</evidence>
<dbReference type="Proteomes" id="UP000011599">
    <property type="component" value="Unassembled WGS sequence"/>
</dbReference>
<dbReference type="Pfam" id="PF14520">
    <property type="entry name" value="HHH_5"/>
    <property type="match status" value="1"/>
</dbReference>
<proteinExistence type="predicted"/>
<dbReference type="EMBL" id="AOHW01000045">
    <property type="protein sequence ID" value="ELY37658.1"/>
    <property type="molecule type" value="Genomic_DNA"/>
</dbReference>
<protein>
    <submittedName>
        <fullName evidence="1">Uncharacterized protein</fullName>
    </submittedName>
</protein>
<dbReference type="AlphaFoldDB" id="L9VN34"/>
<dbReference type="PATRIC" id="fig|1114856.3.peg.3967"/>
<dbReference type="RefSeq" id="WP_006091962.1">
    <property type="nucleotide sequence ID" value="NZ_AOHW01000045.1"/>
</dbReference>
<dbReference type="eggNOG" id="arCOG04754">
    <property type="taxonomic scope" value="Archaea"/>
</dbReference>
<sequence>MIGDTAVEDLDAELFQQWLARLIGEYERGETSATEFEQELARHIDDPNAGIEIIVEAFTDVDAATATAVATEYQSLNDLEATDRARLESVAGVDPSTADLLLERLHQ</sequence>
<evidence type="ECO:0000313" key="2">
    <source>
        <dbReference type="Proteomes" id="UP000011599"/>
    </source>
</evidence>
<organism evidence="1 2">
    <name type="scientific">Natronorubrum tibetense GA33</name>
    <dbReference type="NCBI Taxonomy" id="1114856"/>
    <lineage>
        <taxon>Archaea</taxon>
        <taxon>Methanobacteriati</taxon>
        <taxon>Methanobacteriota</taxon>
        <taxon>Stenosarchaea group</taxon>
        <taxon>Halobacteria</taxon>
        <taxon>Halobacteriales</taxon>
        <taxon>Natrialbaceae</taxon>
        <taxon>Natronorubrum</taxon>
    </lineage>
</organism>
<dbReference type="STRING" id="1114856.GCA_000383975_04114"/>
<comment type="caution">
    <text evidence="1">The sequence shown here is derived from an EMBL/GenBank/DDBJ whole genome shotgun (WGS) entry which is preliminary data.</text>
</comment>
<reference evidence="1 2" key="1">
    <citation type="journal article" date="2014" name="PLoS Genet.">
        <title>Phylogenetically driven sequencing of extremely halophilic archaea reveals strategies for static and dynamic osmo-response.</title>
        <authorList>
            <person name="Becker E.A."/>
            <person name="Seitzer P.M."/>
            <person name="Tritt A."/>
            <person name="Larsen D."/>
            <person name="Krusor M."/>
            <person name="Yao A.I."/>
            <person name="Wu D."/>
            <person name="Madern D."/>
            <person name="Eisen J.A."/>
            <person name="Darling A.E."/>
            <person name="Facciotti M.T."/>
        </authorList>
    </citation>
    <scope>NUCLEOTIDE SEQUENCE [LARGE SCALE GENOMIC DNA]</scope>
    <source>
        <strain evidence="1 2">GA33</strain>
    </source>
</reference>